<keyword evidence="2" id="KW-1185">Reference proteome</keyword>
<dbReference type="Proteomes" id="UP001362999">
    <property type="component" value="Unassembled WGS sequence"/>
</dbReference>
<accession>A0AAW0ACJ5</accession>
<evidence type="ECO:0000313" key="1">
    <source>
        <dbReference type="EMBL" id="KAK7006245.1"/>
    </source>
</evidence>
<organism evidence="1 2">
    <name type="scientific">Favolaschia claudopus</name>
    <dbReference type="NCBI Taxonomy" id="2862362"/>
    <lineage>
        <taxon>Eukaryota</taxon>
        <taxon>Fungi</taxon>
        <taxon>Dikarya</taxon>
        <taxon>Basidiomycota</taxon>
        <taxon>Agaricomycotina</taxon>
        <taxon>Agaricomycetes</taxon>
        <taxon>Agaricomycetidae</taxon>
        <taxon>Agaricales</taxon>
        <taxon>Marasmiineae</taxon>
        <taxon>Mycenaceae</taxon>
        <taxon>Favolaschia</taxon>
    </lineage>
</organism>
<protein>
    <submittedName>
        <fullName evidence="1">Uncharacterized protein</fullName>
    </submittedName>
</protein>
<reference evidence="1 2" key="1">
    <citation type="journal article" date="2024" name="J Genomics">
        <title>Draft genome sequencing and assembly of Favolaschia claudopus CIRM-BRFM 2984 isolated from oak limbs.</title>
        <authorList>
            <person name="Navarro D."/>
            <person name="Drula E."/>
            <person name="Chaduli D."/>
            <person name="Cazenave R."/>
            <person name="Ahrendt S."/>
            <person name="Wang J."/>
            <person name="Lipzen A."/>
            <person name="Daum C."/>
            <person name="Barry K."/>
            <person name="Grigoriev I.V."/>
            <person name="Favel A."/>
            <person name="Rosso M.N."/>
            <person name="Martin F."/>
        </authorList>
    </citation>
    <scope>NUCLEOTIDE SEQUENCE [LARGE SCALE GENOMIC DNA]</scope>
    <source>
        <strain evidence="1 2">CIRM-BRFM 2984</strain>
    </source>
</reference>
<proteinExistence type="predicted"/>
<name>A0AAW0ACJ5_9AGAR</name>
<evidence type="ECO:0000313" key="2">
    <source>
        <dbReference type="Proteomes" id="UP001362999"/>
    </source>
</evidence>
<dbReference type="AlphaFoldDB" id="A0AAW0ACJ5"/>
<gene>
    <name evidence="1" type="ORF">R3P38DRAFT_1704679</name>
</gene>
<comment type="caution">
    <text evidence="1">The sequence shown here is derived from an EMBL/GenBank/DDBJ whole genome shotgun (WGS) entry which is preliminary data.</text>
</comment>
<sequence length="216" mass="23393">MARPDSSQLAGTPPGSSYFLYPTISQTTSHLPPSFRTYSANPASNVRPISLRLPDMVYIIRLWGLGHGIYNTSRTQNEDIGRNREVGRMSSGGAVGCTVNPMGGEDADIRTDTGKCDVPIQSALRVHRCVSSGHAATHHRQCQSPSASALSTDTFSLLLSATQPWRKILSAPPTVSPRDILIPPLRVLDLDAPLARIPPGPKGEYMAARRGMLRYC</sequence>
<dbReference type="EMBL" id="JAWWNJ010000076">
    <property type="protein sequence ID" value="KAK7006245.1"/>
    <property type="molecule type" value="Genomic_DNA"/>
</dbReference>